<dbReference type="PANTHER" id="PTHR12829">
    <property type="entry name" value="N6-ADENOSINE-METHYLTRANSFERASE"/>
    <property type="match status" value="1"/>
</dbReference>
<dbReference type="InterPro" id="IPR002052">
    <property type="entry name" value="DNA_methylase_N6_adenine_CS"/>
</dbReference>
<dbReference type="InterPro" id="IPR007757">
    <property type="entry name" value="MT-A70-like"/>
</dbReference>
<dbReference type="InterPro" id="IPR029063">
    <property type="entry name" value="SAM-dependent_MTases_sf"/>
</dbReference>
<protein>
    <recommendedName>
        <fullName evidence="7">DNA methyltransferase</fullName>
    </recommendedName>
</protein>
<evidence type="ECO:0000313" key="6">
    <source>
        <dbReference type="Proteomes" id="UP000050326"/>
    </source>
</evidence>
<dbReference type="REBASE" id="135454">
    <property type="entry name" value="M.Opf322ORF32250P"/>
</dbReference>
<dbReference type="PROSITE" id="PS00092">
    <property type="entry name" value="N6_MTASE"/>
    <property type="match status" value="1"/>
</dbReference>
<reference evidence="5 6" key="1">
    <citation type="submission" date="2015-09" db="EMBL/GenBank/DDBJ databases">
        <title>Genome sequence of Oxobacter pfennigii DSM 3222.</title>
        <authorList>
            <person name="Poehlein A."/>
            <person name="Bengelsdorf F.R."/>
            <person name="Schiel-Bengelsdorf B."/>
            <person name="Duerre P."/>
            <person name="Daniel R."/>
        </authorList>
    </citation>
    <scope>NUCLEOTIDE SEQUENCE [LARGE SCALE GENOMIC DNA]</scope>
    <source>
        <strain evidence="5 6">DSM 3222</strain>
    </source>
</reference>
<evidence type="ECO:0000256" key="1">
    <source>
        <dbReference type="ARBA" id="ARBA00022603"/>
    </source>
</evidence>
<dbReference type="PROSITE" id="PS51143">
    <property type="entry name" value="MT_A70"/>
    <property type="match status" value="1"/>
</dbReference>
<comment type="caution">
    <text evidence="5">The sequence shown here is derived from an EMBL/GenBank/DDBJ whole genome shotgun (WGS) entry which is preliminary data.</text>
</comment>
<organism evidence="5 6">
    <name type="scientific">Oxobacter pfennigii</name>
    <dbReference type="NCBI Taxonomy" id="36849"/>
    <lineage>
        <taxon>Bacteria</taxon>
        <taxon>Bacillati</taxon>
        <taxon>Bacillota</taxon>
        <taxon>Clostridia</taxon>
        <taxon>Eubacteriales</taxon>
        <taxon>Clostridiaceae</taxon>
        <taxon>Oxobacter</taxon>
    </lineage>
</organism>
<dbReference type="Proteomes" id="UP000050326">
    <property type="component" value="Unassembled WGS sequence"/>
</dbReference>
<proteinExistence type="inferred from homology"/>
<dbReference type="RefSeq" id="WP_423230585.1">
    <property type="nucleotide sequence ID" value="NZ_LKET01000041.1"/>
</dbReference>
<evidence type="ECO:0008006" key="7">
    <source>
        <dbReference type="Google" id="ProtNLM"/>
    </source>
</evidence>
<dbReference type="AlphaFoldDB" id="A0A0P8W3P8"/>
<gene>
    <name evidence="5" type="ORF">OXPF_32250</name>
</gene>
<keyword evidence="6" id="KW-1185">Reference proteome</keyword>
<keyword evidence="3" id="KW-0949">S-adenosyl-L-methionine</keyword>
<dbReference type="PATRIC" id="fig|36849.3.peg.3418"/>
<comment type="similarity">
    <text evidence="4">Belongs to the MT-A70-like family.</text>
</comment>
<dbReference type="EMBL" id="LKET01000041">
    <property type="protein sequence ID" value="KPU43211.1"/>
    <property type="molecule type" value="Genomic_DNA"/>
</dbReference>
<dbReference type="GO" id="GO:0003676">
    <property type="term" value="F:nucleic acid binding"/>
    <property type="evidence" value="ECO:0007669"/>
    <property type="project" value="InterPro"/>
</dbReference>
<dbReference type="STRING" id="36849.OXPF_32250"/>
<keyword evidence="2" id="KW-0808">Transferase</keyword>
<sequence length="190" mass="21795">MARSQKGGFTTIPREQFNIIYADPPWRYANKGGQGVAENHYPTMSCEEICALPVAELAAKDSALFLWATFPQLPEALRVVSAWGFQFKTVAFVWLKQNRRAKTWFYGLGFWTRSNAEICLLATRGHPKRRDKGIHQFIISPIEAHSKMPDEARERIVRLMGDLPRAELFARQETEGWRVWGNEIANSIEL</sequence>
<evidence type="ECO:0000256" key="3">
    <source>
        <dbReference type="ARBA" id="ARBA00022691"/>
    </source>
</evidence>
<dbReference type="Pfam" id="PF05063">
    <property type="entry name" value="MT-A70"/>
    <property type="match status" value="1"/>
</dbReference>
<dbReference type="PANTHER" id="PTHR12829:SF7">
    <property type="entry name" value="N6-ADENOSINE-METHYLTRANSFERASE CATALYTIC SUBUNIT"/>
    <property type="match status" value="1"/>
</dbReference>
<dbReference type="GO" id="GO:0032259">
    <property type="term" value="P:methylation"/>
    <property type="evidence" value="ECO:0007669"/>
    <property type="project" value="UniProtKB-KW"/>
</dbReference>
<dbReference type="GO" id="GO:0008168">
    <property type="term" value="F:methyltransferase activity"/>
    <property type="evidence" value="ECO:0007669"/>
    <property type="project" value="UniProtKB-KW"/>
</dbReference>
<keyword evidence="1" id="KW-0489">Methyltransferase</keyword>
<evidence type="ECO:0000256" key="2">
    <source>
        <dbReference type="ARBA" id="ARBA00022679"/>
    </source>
</evidence>
<evidence type="ECO:0000313" key="5">
    <source>
        <dbReference type="EMBL" id="KPU43211.1"/>
    </source>
</evidence>
<evidence type="ECO:0000256" key="4">
    <source>
        <dbReference type="PROSITE-ProRule" id="PRU00489"/>
    </source>
</evidence>
<name>A0A0P8W3P8_9CLOT</name>
<accession>A0A0P8W3P8</accession>
<dbReference type="SUPFAM" id="SSF53335">
    <property type="entry name" value="S-adenosyl-L-methionine-dependent methyltransferases"/>
    <property type="match status" value="1"/>
</dbReference>